<dbReference type="Proteomes" id="UP000254912">
    <property type="component" value="Unassembled WGS sequence"/>
</dbReference>
<evidence type="ECO:0000256" key="1">
    <source>
        <dbReference type="ARBA" id="ARBA00006484"/>
    </source>
</evidence>
<dbReference type="GO" id="GO:0016491">
    <property type="term" value="F:oxidoreductase activity"/>
    <property type="evidence" value="ECO:0007669"/>
    <property type="project" value="UniProtKB-KW"/>
</dbReference>
<dbReference type="CDD" id="cd05233">
    <property type="entry name" value="SDR_c"/>
    <property type="match status" value="1"/>
</dbReference>
<dbReference type="Gene3D" id="3.40.50.720">
    <property type="entry name" value="NAD(P)-binding Rossmann-like Domain"/>
    <property type="match status" value="1"/>
</dbReference>
<evidence type="ECO:0000313" key="4">
    <source>
        <dbReference type="Proteomes" id="UP000254912"/>
    </source>
</evidence>
<dbReference type="PRINTS" id="PR00080">
    <property type="entry name" value="SDRFAMILY"/>
</dbReference>
<keyword evidence="2" id="KW-0560">Oxidoreductase</keyword>
<protein>
    <submittedName>
        <fullName evidence="3">3-oxoacyl-[acyl-carrier protein] reductase</fullName>
    </submittedName>
</protein>
<dbReference type="GeneID" id="94546485"/>
<dbReference type="PANTHER" id="PTHR43477:SF1">
    <property type="entry name" value="DIHYDROANTICAPSIN 7-DEHYDROGENASE"/>
    <property type="match status" value="1"/>
</dbReference>
<dbReference type="SUPFAM" id="SSF51735">
    <property type="entry name" value="NAD(P)-binding Rossmann-fold domains"/>
    <property type="match status" value="1"/>
</dbReference>
<dbReference type="EMBL" id="QRAS01000003">
    <property type="protein sequence ID" value="RDL05354.1"/>
    <property type="molecule type" value="Genomic_DNA"/>
</dbReference>
<evidence type="ECO:0000256" key="2">
    <source>
        <dbReference type="ARBA" id="ARBA00023002"/>
    </source>
</evidence>
<dbReference type="InterPro" id="IPR002347">
    <property type="entry name" value="SDR_fam"/>
</dbReference>
<dbReference type="InterPro" id="IPR020904">
    <property type="entry name" value="Sc_DH/Rdtase_CS"/>
</dbReference>
<gene>
    <name evidence="3" type="ORF">DFP99_1310</name>
</gene>
<proteinExistence type="inferred from homology"/>
<dbReference type="AlphaFoldDB" id="A0A288QXM1"/>
<evidence type="ECO:0000313" key="3">
    <source>
        <dbReference type="EMBL" id="RDL05354.1"/>
    </source>
</evidence>
<keyword evidence="4" id="KW-1185">Reference proteome</keyword>
<comment type="caution">
    <text evidence="3">The sequence shown here is derived from an EMBL/GenBank/DDBJ whole genome shotgun (WGS) entry which is preliminary data.</text>
</comment>
<comment type="similarity">
    <text evidence="1">Belongs to the short-chain dehydrogenases/reductases (SDR) family.</text>
</comment>
<name>A0A288QXM1_9LACO</name>
<accession>A0A288QXM1</accession>
<dbReference type="KEGG" id="wso:WSWS_01299"/>
<dbReference type="Pfam" id="PF13561">
    <property type="entry name" value="adh_short_C2"/>
    <property type="match status" value="1"/>
</dbReference>
<dbReference type="PRINTS" id="PR00081">
    <property type="entry name" value="GDHRDH"/>
</dbReference>
<dbReference type="PROSITE" id="PS00061">
    <property type="entry name" value="ADH_SHORT"/>
    <property type="match status" value="1"/>
</dbReference>
<dbReference type="InterPro" id="IPR036291">
    <property type="entry name" value="NAD(P)-bd_dom_sf"/>
</dbReference>
<dbReference type="FunFam" id="3.40.50.720:FF:000084">
    <property type="entry name" value="Short-chain dehydrogenase reductase"/>
    <property type="match status" value="1"/>
</dbReference>
<sequence length="245" mass="26324">MIDQNYQGQTVLITGAASGIGLAQMETYLNAGAEVIALDVQPILVQHDRLHTWQLDLGDELGLQNWIEAQRPILDTIDIFLSTAGILDTFRPALATNLHEIQHFMQVNVYAAVQLTLAILPEMVERRAGEIVYMASIAGQIAGGGGSAYTTSKHALVGWMKQLALDYAAFGIHINAIAPGAIDTPMNAADFAGDGAMAKQVAQATPVKRWAQATEVADLTLYLTSAASRYVQGQVFTIDGGWTIK</sequence>
<dbReference type="InterPro" id="IPR051122">
    <property type="entry name" value="SDR_DHRS6-like"/>
</dbReference>
<dbReference type="GO" id="GO:0008206">
    <property type="term" value="P:bile acid metabolic process"/>
    <property type="evidence" value="ECO:0007669"/>
    <property type="project" value="UniProtKB-ARBA"/>
</dbReference>
<dbReference type="PANTHER" id="PTHR43477">
    <property type="entry name" value="DIHYDROANTICAPSIN 7-DEHYDROGENASE"/>
    <property type="match status" value="1"/>
</dbReference>
<organism evidence="3 4">
    <name type="scientific">Weissella soli</name>
    <dbReference type="NCBI Taxonomy" id="155866"/>
    <lineage>
        <taxon>Bacteria</taxon>
        <taxon>Bacillati</taxon>
        <taxon>Bacillota</taxon>
        <taxon>Bacilli</taxon>
        <taxon>Lactobacillales</taxon>
        <taxon>Lactobacillaceae</taxon>
        <taxon>Weissella</taxon>
    </lineage>
</organism>
<dbReference type="RefSeq" id="WP_070230493.1">
    <property type="nucleotide sequence ID" value="NZ_BJYO01000004.1"/>
</dbReference>
<reference evidence="3 4" key="1">
    <citation type="submission" date="2018-07" db="EMBL/GenBank/DDBJ databases">
        <title>Genomic Encyclopedia of Type Strains, Phase III (KMG-III): the genomes of soil and plant-associated and newly described type strains.</title>
        <authorList>
            <person name="Whitman W."/>
        </authorList>
    </citation>
    <scope>NUCLEOTIDE SEQUENCE [LARGE SCALE GENOMIC DNA]</scope>
    <source>
        <strain evidence="3 4">CECT 7031</strain>
    </source>
</reference>
<dbReference type="NCBIfam" id="NF005118">
    <property type="entry name" value="PRK06550.1"/>
    <property type="match status" value="1"/>
</dbReference>